<evidence type="ECO:0000256" key="10">
    <source>
        <dbReference type="RuleBase" id="RU361274"/>
    </source>
</evidence>
<proteinExistence type="inferred from homology"/>
<name>A0AAE4VKL6_9RICK</name>
<dbReference type="AlphaFoldDB" id="A0AAE4VKL6"/>
<keyword evidence="12" id="KW-1185">Reference proteome</keyword>
<gene>
    <name evidence="11" type="ORF">Lyticum_00455</name>
</gene>
<accession>A0AAE4VKL6</accession>
<comment type="caution">
    <text evidence="11">The sequence shown here is derived from an EMBL/GenBank/DDBJ whole genome shotgun (WGS) entry which is preliminary data.</text>
</comment>
<organism evidence="11 12">
    <name type="scientific">Lyticum sinuosum</name>
    <dbReference type="NCBI Taxonomy" id="1332059"/>
    <lineage>
        <taxon>Bacteria</taxon>
        <taxon>Pseudomonadati</taxon>
        <taxon>Pseudomonadota</taxon>
        <taxon>Alphaproteobacteria</taxon>
        <taxon>Rickettsiales</taxon>
        <taxon>Lyticum</taxon>
    </lineage>
</organism>
<dbReference type="InterPro" id="IPR011324">
    <property type="entry name" value="Cytotoxic_necrot_fac-like_cat"/>
</dbReference>
<dbReference type="GO" id="GO:0016787">
    <property type="term" value="F:hydrolase activity"/>
    <property type="evidence" value="ECO:0007669"/>
    <property type="project" value="UniProtKB-KW"/>
</dbReference>
<protein>
    <recommendedName>
        <fullName evidence="10">Purine nucleoside phosphorylase</fullName>
    </recommendedName>
</protein>
<comment type="catalytic activity">
    <reaction evidence="8">
        <text>adenosine + phosphate = alpha-D-ribose 1-phosphate + adenine</text>
        <dbReference type="Rhea" id="RHEA:27642"/>
        <dbReference type="ChEBI" id="CHEBI:16335"/>
        <dbReference type="ChEBI" id="CHEBI:16708"/>
        <dbReference type="ChEBI" id="CHEBI:43474"/>
        <dbReference type="ChEBI" id="CHEBI:57720"/>
        <dbReference type="EC" id="2.4.2.1"/>
    </reaction>
    <physiologicalReaction direction="left-to-right" evidence="8">
        <dbReference type="Rhea" id="RHEA:27643"/>
    </physiologicalReaction>
</comment>
<dbReference type="InterPro" id="IPR003730">
    <property type="entry name" value="Cu_polyphenol_OxRdtase"/>
</dbReference>
<dbReference type="SUPFAM" id="SSF64438">
    <property type="entry name" value="CNF1/YfiH-like putative cysteine hydrolases"/>
    <property type="match status" value="1"/>
</dbReference>
<dbReference type="PANTHER" id="PTHR30616:SF2">
    <property type="entry name" value="PURINE NUCLEOSIDE PHOSPHORYLASE LACC1"/>
    <property type="match status" value="1"/>
</dbReference>
<evidence type="ECO:0000256" key="7">
    <source>
        <dbReference type="ARBA" id="ARBA00047989"/>
    </source>
</evidence>
<evidence type="ECO:0000256" key="2">
    <source>
        <dbReference type="ARBA" id="ARBA00007353"/>
    </source>
</evidence>
<evidence type="ECO:0000256" key="8">
    <source>
        <dbReference type="ARBA" id="ARBA00048968"/>
    </source>
</evidence>
<keyword evidence="6" id="KW-0862">Zinc</keyword>
<keyword evidence="4" id="KW-0479">Metal-binding</keyword>
<keyword evidence="3" id="KW-0808">Transferase</keyword>
<comment type="similarity">
    <text evidence="2 10">Belongs to the purine nucleoside phosphorylase YfiH/LACC1 family.</text>
</comment>
<dbReference type="GO" id="GO:0017061">
    <property type="term" value="F:S-methyl-5-thioadenosine phosphorylase activity"/>
    <property type="evidence" value="ECO:0007669"/>
    <property type="project" value="UniProtKB-EC"/>
</dbReference>
<evidence type="ECO:0000256" key="9">
    <source>
        <dbReference type="ARBA" id="ARBA00049893"/>
    </source>
</evidence>
<dbReference type="NCBIfam" id="TIGR00726">
    <property type="entry name" value="peptidoglycan editing factor PgeF"/>
    <property type="match status" value="1"/>
</dbReference>
<dbReference type="RefSeq" id="WP_322498714.1">
    <property type="nucleotide sequence ID" value="NZ_JARGYU010000002.1"/>
</dbReference>
<evidence type="ECO:0000256" key="1">
    <source>
        <dbReference type="ARBA" id="ARBA00000553"/>
    </source>
</evidence>
<sequence length="302" mass="35526">MINNEIFYGFLNKFALSVNFNIKNNNFNNISTDIQSKYLNISNAITHAINNSLLSFYDFPYYIEISEKTKNGIEYKKLPFFLLNQSHTNIPIVINDKNISPERIRNIKADSLITRETNIILAIKTADCIPIILIDKNNKVVSVVHAGWRGAINNIIKNSLEKMKDNGANMKEISAFIGPCIQQNSYEVDYKFYTEVLDINKKNIIFFKLSRKYLENQKDNIDFLKKNQKIIRKENIKYLFDLPGYCKQKLLEYDIKSIALYPIDTYSNPDNFFSYRYFSNHQYNDIKYRRQISWVSITDFIN</sequence>
<evidence type="ECO:0000313" key="12">
    <source>
        <dbReference type="Proteomes" id="UP001289135"/>
    </source>
</evidence>
<dbReference type="Gene3D" id="3.60.140.10">
    <property type="entry name" value="CNF1/YfiH-like putative cysteine hydrolases"/>
    <property type="match status" value="1"/>
</dbReference>
<dbReference type="Proteomes" id="UP001289135">
    <property type="component" value="Unassembled WGS sequence"/>
</dbReference>
<dbReference type="CDD" id="cd16833">
    <property type="entry name" value="YfiH"/>
    <property type="match status" value="1"/>
</dbReference>
<evidence type="ECO:0000256" key="6">
    <source>
        <dbReference type="ARBA" id="ARBA00022833"/>
    </source>
</evidence>
<comment type="catalytic activity">
    <reaction evidence="9">
        <text>S-methyl-5'-thioadenosine + phosphate = 5-(methylsulfanyl)-alpha-D-ribose 1-phosphate + adenine</text>
        <dbReference type="Rhea" id="RHEA:11852"/>
        <dbReference type="ChEBI" id="CHEBI:16708"/>
        <dbReference type="ChEBI" id="CHEBI:17509"/>
        <dbReference type="ChEBI" id="CHEBI:43474"/>
        <dbReference type="ChEBI" id="CHEBI:58533"/>
        <dbReference type="EC" id="2.4.2.28"/>
    </reaction>
    <physiologicalReaction direction="left-to-right" evidence="9">
        <dbReference type="Rhea" id="RHEA:11853"/>
    </physiologicalReaction>
</comment>
<dbReference type="Pfam" id="PF02578">
    <property type="entry name" value="Cu-oxidase_4"/>
    <property type="match status" value="1"/>
</dbReference>
<comment type="catalytic activity">
    <reaction evidence="1">
        <text>inosine + phosphate = alpha-D-ribose 1-phosphate + hypoxanthine</text>
        <dbReference type="Rhea" id="RHEA:27646"/>
        <dbReference type="ChEBI" id="CHEBI:17368"/>
        <dbReference type="ChEBI" id="CHEBI:17596"/>
        <dbReference type="ChEBI" id="CHEBI:43474"/>
        <dbReference type="ChEBI" id="CHEBI:57720"/>
        <dbReference type="EC" id="2.4.2.1"/>
    </reaction>
    <physiologicalReaction direction="left-to-right" evidence="1">
        <dbReference type="Rhea" id="RHEA:27647"/>
    </physiologicalReaction>
</comment>
<evidence type="ECO:0000256" key="3">
    <source>
        <dbReference type="ARBA" id="ARBA00022679"/>
    </source>
</evidence>
<evidence type="ECO:0000313" key="11">
    <source>
        <dbReference type="EMBL" id="MDZ5761285.1"/>
    </source>
</evidence>
<dbReference type="PANTHER" id="PTHR30616">
    <property type="entry name" value="UNCHARACTERIZED PROTEIN YFIH"/>
    <property type="match status" value="1"/>
</dbReference>
<dbReference type="InterPro" id="IPR038371">
    <property type="entry name" value="Cu_polyphenol_OxRdtase_sf"/>
</dbReference>
<comment type="catalytic activity">
    <reaction evidence="7">
        <text>adenosine + H2O + H(+) = inosine + NH4(+)</text>
        <dbReference type="Rhea" id="RHEA:24408"/>
        <dbReference type="ChEBI" id="CHEBI:15377"/>
        <dbReference type="ChEBI" id="CHEBI:15378"/>
        <dbReference type="ChEBI" id="CHEBI:16335"/>
        <dbReference type="ChEBI" id="CHEBI:17596"/>
        <dbReference type="ChEBI" id="CHEBI:28938"/>
        <dbReference type="EC" id="3.5.4.4"/>
    </reaction>
    <physiologicalReaction direction="left-to-right" evidence="7">
        <dbReference type="Rhea" id="RHEA:24409"/>
    </physiologicalReaction>
</comment>
<evidence type="ECO:0000256" key="4">
    <source>
        <dbReference type="ARBA" id="ARBA00022723"/>
    </source>
</evidence>
<reference evidence="11" key="1">
    <citation type="submission" date="2023-02" db="EMBL/GenBank/DDBJ databases">
        <title>Host association and intracellularity evolved multiple times independently in the Rickettsiales.</title>
        <authorList>
            <person name="Castelli M."/>
            <person name="Nardi T."/>
            <person name="Gammuto L."/>
            <person name="Bellinzona G."/>
            <person name="Sabaneyeva E."/>
            <person name="Potekhin A."/>
            <person name="Serra V."/>
            <person name="Petroni G."/>
            <person name="Sassera D."/>
        </authorList>
    </citation>
    <scope>NUCLEOTIDE SEQUENCE</scope>
    <source>
        <strain evidence="11">USBL-36I1</strain>
    </source>
</reference>
<dbReference type="EMBL" id="JARGYU010000002">
    <property type="protein sequence ID" value="MDZ5761285.1"/>
    <property type="molecule type" value="Genomic_DNA"/>
</dbReference>
<dbReference type="GO" id="GO:0005507">
    <property type="term" value="F:copper ion binding"/>
    <property type="evidence" value="ECO:0007669"/>
    <property type="project" value="TreeGrafter"/>
</dbReference>
<evidence type="ECO:0000256" key="5">
    <source>
        <dbReference type="ARBA" id="ARBA00022801"/>
    </source>
</evidence>
<keyword evidence="5" id="KW-0378">Hydrolase</keyword>